<dbReference type="EMBL" id="JACHIV010000001">
    <property type="protein sequence ID" value="MBB5068266.1"/>
    <property type="molecule type" value="Genomic_DNA"/>
</dbReference>
<dbReference type="RefSeq" id="WP_425503534.1">
    <property type="nucleotide sequence ID" value="NZ_JACHIV010000001.1"/>
</dbReference>
<gene>
    <name evidence="1" type="ORF">BJ969_001354</name>
</gene>
<dbReference type="InterPro" id="IPR021555">
    <property type="entry name" value="DUF3000"/>
</dbReference>
<comment type="caution">
    <text evidence="1">The sequence shown here is derived from an EMBL/GenBank/DDBJ whole genome shotgun (WGS) entry which is preliminary data.</text>
</comment>
<dbReference type="Pfam" id="PF11452">
    <property type="entry name" value="DUF3000"/>
    <property type="match status" value="1"/>
</dbReference>
<protein>
    <recommendedName>
        <fullName evidence="3">DUF3000 family protein</fullName>
    </recommendedName>
</protein>
<sequence>MTEMAAMPERFQQAVAALAAPTPRAEIEVTEVRPPKRLAPWAYAVAAEANGPAGELATARLVLLHDPDGPAAWAGTLRLVVYLRAELDPELAADPLLPAVGWSWLTEALEDSGAGLDLLGGTVTLTSSARFGDIAGPPRSHDLELRGSWTPHEEGLDAHAMAFYELMASATGLPPEGVAVFDRRSAVRDEA</sequence>
<proteinExistence type="predicted"/>
<keyword evidence="2" id="KW-1185">Reference proteome</keyword>
<organism evidence="1 2">
    <name type="scientific">Saccharopolyspora gloriosae</name>
    <dbReference type="NCBI Taxonomy" id="455344"/>
    <lineage>
        <taxon>Bacteria</taxon>
        <taxon>Bacillati</taxon>
        <taxon>Actinomycetota</taxon>
        <taxon>Actinomycetes</taxon>
        <taxon>Pseudonocardiales</taxon>
        <taxon>Pseudonocardiaceae</taxon>
        <taxon>Saccharopolyspora</taxon>
    </lineage>
</organism>
<reference evidence="1 2" key="1">
    <citation type="submission" date="2020-08" db="EMBL/GenBank/DDBJ databases">
        <title>Sequencing the genomes of 1000 actinobacteria strains.</title>
        <authorList>
            <person name="Klenk H.-P."/>
        </authorList>
    </citation>
    <scope>NUCLEOTIDE SEQUENCE [LARGE SCALE GENOMIC DNA]</scope>
    <source>
        <strain evidence="1 2">DSM 45582</strain>
    </source>
</reference>
<evidence type="ECO:0000313" key="1">
    <source>
        <dbReference type="EMBL" id="MBB5068266.1"/>
    </source>
</evidence>
<dbReference type="AlphaFoldDB" id="A0A840N807"/>
<accession>A0A840N807</accession>
<dbReference type="Proteomes" id="UP000580474">
    <property type="component" value="Unassembled WGS sequence"/>
</dbReference>
<evidence type="ECO:0008006" key="3">
    <source>
        <dbReference type="Google" id="ProtNLM"/>
    </source>
</evidence>
<evidence type="ECO:0000313" key="2">
    <source>
        <dbReference type="Proteomes" id="UP000580474"/>
    </source>
</evidence>
<name>A0A840N807_9PSEU</name>